<protein>
    <submittedName>
        <fullName evidence="1">(northern house mosquito) hypothetical protein</fullName>
    </submittedName>
</protein>
<reference evidence="1" key="1">
    <citation type="submission" date="2021-05" db="EMBL/GenBank/DDBJ databases">
        <authorList>
            <person name="Alioto T."/>
            <person name="Alioto T."/>
            <person name="Gomez Garrido J."/>
        </authorList>
    </citation>
    <scope>NUCLEOTIDE SEQUENCE</scope>
</reference>
<accession>A0A8D8D517</accession>
<dbReference type="EMBL" id="HBUE01250421">
    <property type="protein sequence ID" value="CAG6553993.1"/>
    <property type="molecule type" value="Transcribed_RNA"/>
</dbReference>
<proteinExistence type="predicted"/>
<organism evidence="1">
    <name type="scientific">Culex pipiens</name>
    <name type="common">House mosquito</name>
    <dbReference type="NCBI Taxonomy" id="7175"/>
    <lineage>
        <taxon>Eukaryota</taxon>
        <taxon>Metazoa</taxon>
        <taxon>Ecdysozoa</taxon>
        <taxon>Arthropoda</taxon>
        <taxon>Hexapoda</taxon>
        <taxon>Insecta</taxon>
        <taxon>Pterygota</taxon>
        <taxon>Neoptera</taxon>
        <taxon>Endopterygota</taxon>
        <taxon>Diptera</taxon>
        <taxon>Nematocera</taxon>
        <taxon>Culicoidea</taxon>
        <taxon>Culicidae</taxon>
        <taxon>Culicinae</taxon>
        <taxon>Culicini</taxon>
        <taxon>Culex</taxon>
        <taxon>Culex</taxon>
    </lineage>
</organism>
<name>A0A8D8D517_CULPI</name>
<sequence length="103" mass="11316">MKNYDGLSSRLVSNLPLVKVMAMVAFVFRRSTHAGLSSSHLETSTRLKLPIVFSSPQFSNSTACRPVKATNSNKATPSRPTDELDSVLLIFATGFFMTYTLVN</sequence>
<dbReference type="AlphaFoldDB" id="A0A8D8D517"/>
<evidence type="ECO:0000313" key="1">
    <source>
        <dbReference type="EMBL" id="CAG6502750.1"/>
    </source>
</evidence>
<dbReference type="EMBL" id="HBUE01145555">
    <property type="protein sequence ID" value="CAG6502750.1"/>
    <property type="molecule type" value="Transcribed_RNA"/>
</dbReference>